<protein>
    <recommendedName>
        <fullName evidence="3">Protein kinase domain-containing protein</fullName>
    </recommendedName>
</protein>
<evidence type="ECO:0008006" key="3">
    <source>
        <dbReference type="Google" id="ProtNLM"/>
    </source>
</evidence>
<reference evidence="1 2" key="1">
    <citation type="journal article" date="2017" name="Mol. Ecol.">
        <title>Comparative and population genomic landscape of Phellinus noxius: A hypervariable fungus causing root rot in trees.</title>
        <authorList>
            <person name="Chung C.L."/>
            <person name="Lee T.J."/>
            <person name="Akiba M."/>
            <person name="Lee H.H."/>
            <person name="Kuo T.H."/>
            <person name="Liu D."/>
            <person name="Ke H.M."/>
            <person name="Yokoi T."/>
            <person name="Roa M.B."/>
            <person name="Lu M.J."/>
            <person name="Chang Y.Y."/>
            <person name="Ann P.J."/>
            <person name="Tsai J.N."/>
            <person name="Chen C.Y."/>
            <person name="Tzean S.S."/>
            <person name="Ota Y."/>
            <person name="Hattori T."/>
            <person name="Sahashi N."/>
            <person name="Liou R.F."/>
            <person name="Kikuchi T."/>
            <person name="Tsai I.J."/>
        </authorList>
    </citation>
    <scope>NUCLEOTIDE SEQUENCE [LARGE SCALE GENOMIC DNA]</scope>
    <source>
        <strain evidence="1 2">FFPRI411160</strain>
    </source>
</reference>
<evidence type="ECO:0000313" key="2">
    <source>
        <dbReference type="Proteomes" id="UP000217199"/>
    </source>
</evidence>
<dbReference type="Proteomes" id="UP000217199">
    <property type="component" value="Unassembled WGS sequence"/>
</dbReference>
<dbReference type="InParanoid" id="A0A286UG46"/>
<proteinExistence type="predicted"/>
<dbReference type="AlphaFoldDB" id="A0A286UG46"/>
<gene>
    <name evidence="1" type="ORF">PNOK_0535100</name>
</gene>
<accession>A0A286UG46</accession>
<evidence type="ECO:0000313" key="1">
    <source>
        <dbReference type="EMBL" id="PAV18509.1"/>
    </source>
</evidence>
<dbReference type="InterPro" id="IPR011009">
    <property type="entry name" value="Kinase-like_dom_sf"/>
</dbReference>
<comment type="caution">
    <text evidence="1">The sequence shown here is derived from an EMBL/GenBank/DDBJ whole genome shotgun (WGS) entry which is preliminary data.</text>
</comment>
<dbReference type="STRING" id="2282107.A0A286UG46"/>
<dbReference type="OrthoDB" id="3182995at2759"/>
<dbReference type="EMBL" id="NBII01000005">
    <property type="protein sequence ID" value="PAV18509.1"/>
    <property type="molecule type" value="Genomic_DNA"/>
</dbReference>
<organism evidence="1 2">
    <name type="scientific">Pyrrhoderma noxium</name>
    <dbReference type="NCBI Taxonomy" id="2282107"/>
    <lineage>
        <taxon>Eukaryota</taxon>
        <taxon>Fungi</taxon>
        <taxon>Dikarya</taxon>
        <taxon>Basidiomycota</taxon>
        <taxon>Agaricomycotina</taxon>
        <taxon>Agaricomycetes</taxon>
        <taxon>Hymenochaetales</taxon>
        <taxon>Hymenochaetaceae</taxon>
        <taxon>Pyrrhoderma</taxon>
    </lineage>
</organism>
<name>A0A286UG46_9AGAM</name>
<sequence length="322" mass="37187">MTITATTTTATWEDVTGILSVKGSYSADPDLDFPEGKMYSTTSCISSDVTLTSLIAKSNRTAVYEATFDGKNVVMKFGFDQKRRDALKREAKVYRGKLRDLQGTVIPIFYGYYFGRMKKKVYDYPERDMACIVLENCGEELPSFDCLSYDQRLEIFDLMVELHQHKYHQYDFVDSNVCLKDGKFRLIDLEHVKRHHGCKVARCRWKGDHQQLNIGGDFPFDTLPCHDLIVIGSAMNFWCSSKRYDIRGSETSDTDQLPSRIVVDKLLPSGYELEDDRVEEAVAWLKDVKKELDMCPDEKSAEELIRRRSEEFPKDWLDRVLP</sequence>
<dbReference type="SUPFAM" id="SSF56112">
    <property type="entry name" value="Protein kinase-like (PK-like)"/>
    <property type="match status" value="1"/>
</dbReference>
<keyword evidence="2" id="KW-1185">Reference proteome</keyword>